<dbReference type="Proteomes" id="UP001470230">
    <property type="component" value="Unassembled WGS sequence"/>
</dbReference>
<reference evidence="1 2" key="1">
    <citation type="submission" date="2024-04" db="EMBL/GenBank/DDBJ databases">
        <title>Tritrichomonas musculus Genome.</title>
        <authorList>
            <person name="Alves-Ferreira E."/>
            <person name="Grigg M."/>
            <person name="Lorenzi H."/>
            <person name="Galac M."/>
        </authorList>
    </citation>
    <scope>NUCLEOTIDE SEQUENCE [LARGE SCALE GENOMIC DNA]</scope>
    <source>
        <strain evidence="1 2">EAF2021</strain>
    </source>
</reference>
<organism evidence="1 2">
    <name type="scientific">Tritrichomonas musculus</name>
    <dbReference type="NCBI Taxonomy" id="1915356"/>
    <lineage>
        <taxon>Eukaryota</taxon>
        <taxon>Metamonada</taxon>
        <taxon>Parabasalia</taxon>
        <taxon>Tritrichomonadida</taxon>
        <taxon>Tritrichomonadidae</taxon>
        <taxon>Tritrichomonas</taxon>
    </lineage>
</organism>
<keyword evidence="2" id="KW-1185">Reference proteome</keyword>
<sequence length="468" mass="55221">MCSFCFLPKSICTNKLEKKLDIISGYTQNPLSDEDEEKLIMVLHCIQGYYTLLKDEPETYKEKEIPLYLKLDFLDNLLNRNQLYKIPEIKKNNIVPILLKLSISEHKEIHISSLSILASLTYYLPEIIDDLIKYHFYDSININLQLPFFPEKRHVFRWIYNFLINHKELSQQFFEEVPIANIFQSAINYLMYEENTFCQVMFLHISLLKNLTIDQVQACMSFFNFCLNRQSKKGIHNVLYGIHKIISRTKEYPNDLLCKFVIDLNLEKVISYYIQQDKINRKKGFSFCLLGDLFELGFQRNANLIPCLLQVINFDDLAEWFLQIALKAIQKILSFCDDNLFSKIFATGIYAKMKDILTYEAYYCFCLFLKRTNEDEILDFLAEEYVDLICTIVLSDDIDLITMLITGFIRFIDIVEMKGYLSILSDYFTWCDGFQIFEERFSTDNVVSTSLLSVLHQSLDKLSEKYNR</sequence>
<protein>
    <submittedName>
        <fullName evidence="1">Uncharacterized protein</fullName>
    </submittedName>
</protein>
<gene>
    <name evidence="1" type="ORF">M9Y10_044998</name>
</gene>
<evidence type="ECO:0000313" key="1">
    <source>
        <dbReference type="EMBL" id="KAK8882356.1"/>
    </source>
</evidence>
<comment type="caution">
    <text evidence="1">The sequence shown here is derived from an EMBL/GenBank/DDBJ whole genome shotgun (WGS) entry which is preliminary data.</text>
</comment>
<dbReference type="Gene3D" id="1.25.10.10">
    <property type="entry name" value="Leucine-rich Repeat Variant"/>
    <property type="match status" value="1"/>
</dbReference>
<dbReference type="SUPFAM" id="SSF48371">
    <property type="entry name" value="ARM repeat"/>
    <property type="match status" value="1"/>
</dbReference>
<accession>A0ABR2JU32</accession>
<dbReference type="EMBL" id="JAPFFF010000009">
    <property type="protein sequence ID" value="KAK8882356.1"/>
    <property type="molecule type" value="Genomic_DNA"/>
</dbReference>
<evidence type="ECO:0000313" key="2">
    <source>
        <dbReference type="Proteomes" id="UP001470230"/>
    </source>
</evidence>
<dbReference type="InterPro" id="IPR016024">
    <property type="entry name" value="ARM-type_fold"/>
</dbReference>
<name>A0ABR2JU32_9EUKA</name>
<proteinExistence type="predicted"/>
<dbReference type="InterPro" id="IPR011989">
    <property type="entry name" value="ARM-like"/>
</dbReference>